<proteinExistence type="inferred from homology"/>
<dbReference type="FunFam" id="1.10.287.950:FF:000001">
    <property type="entry name" value="Methyl-accepting chemotaxis sensory transducer"/>
    <property type="match status" value="1"/>
</dbReference>
<comment type="caution">
    <text evidence="8">The sequence shown here is derived from an EMBL/GenBank/DDBJ whole genome shotgun (WGS) entry which is preliminary data.</text>
</comment>
<evidence type="ECO:0000256" key="2">
    <source>
        <dbReference type="ARBA" id="ARBA00023224"/>
    </source>
</evidence>
<reference evidence="9" key="1">
    <citation type="journal article" date="2019" name="Int. J. Syst. Evol. Microbiol.">
        <title>The Global Catalogue of Microorganisms (GCM) 10K type strain sequencing project: providing services to taxonomists for standard genome sequencing and annotation.</title>
        <authorList>
            <consortium name="The Broad Institute Genomics Platform"/>
            <consortium name="The Broad Institute Genome Sequencing Center for Infectious Disease"/>
            <person name="Wu L."/>
            <person name="Ma J."/>
        </authorList>
    </citation>
    <scope>NUCLEOTIDE SEQUENCE [LARGE SCALE GENOMIC DNA]</scope>
    <source>
        <strain evidence="9">CGMCC 1.10130</strain>
    </source>
</reference>
<accession>A0A8J2XMV5</accession>
<keyword evidence="5" id="KW-1133">Transmembrane helix</keyword>
<keyword evidence="9" id="KW-1185">Reference proteome</keyword>
<dbReference type="RefSeq" id="WP_087507110.1">
    <property type="nucleotide sequence ID" value="NZ_BMDX01000002.1"/>
</dbReference>
<evidence type="ECO:0000256" key="5">
    <source>
        <dbReference type="SAM" id="Phobius"/>
    </source>
</evidence>
<dbReference type="AlphaFoldDB" id="A0A8J2XMV5"/>
<dbReference type="CDD" id="cd11386">
    <property type="entry name" value="MCP_signal"/>
    <property type="match status" value="1"/>
</dbReference>
<evidence type="ECO:0000259" key="6">
    <source>
        <dbReference type="PROSITE" id="PS50111"/>
    </source>
</evidence>
<dbReference type="Pfam" id="PF00015">
    <property type="entry name" value="MCPsignal"/>
    <property type="match status" value="1"/>
</dbReference>
<keyword evidence="5" id="KW-0472">Membrane</keyword>
<dbReference type="InterPro" id="IPR003660">
    <property type="entry name" value="HAMP_dom"/>
</dbReference>
<dbReference type="Pfam" id="PF00672">
    <property type="entry name" value="HAMP"/>
    <property type="match status" value="1"/>
</dbReference>
<dbReference type="OrthoDB" id="9781845at2"/>
<evidence type="ECO:0000313" key="9">
    <source>
        <dbReference type="Proteomes" id="UP000619743"/>
    </source>
</evidence>
<gene>
    <name evidence="8" type="ORF">GCM10011369_06930</name>
</gene>
<keyword evidence="5" id="KW-0812">Transmembrane</keyword>
<protein>
    <submittedName>
        <fullName evidence="8">Methyl-accepting chemotaxis protein</fullName>
    </submittedName>
</protein>
<dbReference type="Proteomes" id="UP000619743">
    <property type="component" value="Unassembled WGS sequence"/>
</dbReference>
<dbReference type="PANTHER" id="PTHR32089:SF70">
    <property type="entry name" value="ENERGY TAXIS MODULATING METHYL ACCEPTING SENSORY TRANSDUCER"/>
    <property type="match status" value="1"/>
</dbReference>
<organism evidence="8 9">
    <name type="scientific">Neiella marina</name>
    <dbReference type="NCBI Taxonomy" id="508461"/>
    <lineage>
        <taxon>Bacteria</taxon>
        <taxon>Pseudomonadati</taxon>
        <taxon>Pseudomonadota</taxon>
        <taxon>Gammaproteobacteria</taxon>
        <taxon>Alteromonadales</taxon>
        <taxon>Echinimonadaceae</taxon>
        <taxon>Neiella</taxon>
    </lineage>
</organism>
<dbReference type="GO" id="GO:0006935">
    <property type="term" value="P:chemotaxis"/>
    <property type="evidence" value="ECO:0007669"/>
    <property type="project" value="UniProtKB-ARBA"/>
</dbReference>
<dbReference type="PANTHER" id="PTHR32089">
    <property type="entry name" value="METHYL-ACCEPTING CHEMOTAXIS PROTEIN MCPB"/>
    <property type="match status" value="1"/>
</dbReference>
<evidence type="ECO:0000256" key="4">
    <source>
        <dbReference type="PROSITE-ProRule" id="PRU00284"/>
    </source>
</evidence>
<keyword evidence="2 4" id="KW-0807">Transducer</keyword>
<feature type="domain" description="HAMP" evidence="7">
    <location>
        <begin position="345"/>
        <end position="397"/>
    </location>
</feature>
<dbReference type="InterPro" id="IPR004089">
    <property type="entry name" value="MCPsignal_dom"/>
</dbReference>
<feature type="transmembrane region" description="Helical" evidence="5">
    <location>
        <begin position="327"/>
        <end position="348"/>
    </location>
</feature>
<comment type="similarity">
    <text evidence="3">Belongs to the methyl-accepting chemotaxis (MCP) protein family.</text>
</comment>
<sequence>MKLSVAMRVILGFTVITALLLFSGASSLLSLSTVNNSQKQVNDVAIPTLNAVNNLQLKLAASHTTTLEAFYAANTAGVDQMMSEFENRLSQLEAALSALMAIEFDNSDFQQNRQQAQSIATDFILSARQSIDARRASLLARQQALAAFEDLTDNADDASGYLLDLLDVTEESEQASAQQIASFANNLDVKVMSTLTVNQDILTMTKTEQLNTAKSELDFIVREIQSLMTSIAERQDQLDEPEYVDDVQDAVDSVIAMLNSNQSSLIKQRTAIEQQQTAKQMHDQFEDQSVRLSSLLLQLAESVSEFSQQAQAAVTDEVSSGKRVNTIVMVISVLLAAAIAFIVVRSIVQPLNRVNGMLKTLAAGDLTQRLEDSQTDEFGVLATNVNVLIDNLREVINGIVDRSAQLGSAAEQTSAITEQTTASIQQQRSEIEQVATATTEMNSTAQQVVNSANDTLAAIKHADDEAEHVKELALTNRQTMESLAEEVDNASNVINQLHEDSTSISSILDVIRGIAEQTNLLALNAAIEAARAGEQGRGFAVVADEVRSLASRTQESTQEINEMIEKLQEGAERAVKSMEQGKEKATQCVQQTEESTNALQVITDSVHHAHDISSQINTAAQEQTSVTAQISERLEQIVTIAEENASGAQQTSQASHQVSDLSTQLKRSIEQFTV</sequence>
<dbReference type="SMART" id="SM00283">
    <property type="entry name" value="MA"/>
    <property type="match status" value="1"/>
</dbReference>
<dbReference type="CDD" id="cd06225">
    <property type="entry name" value="HAMP"/>
    <property type="match status" value="1"/>
</dbReference>
<dbReference type="SMART" id="SM00304">
    <property type="entry name" value="HAMP"/>
    <property type="match status" value="1"/>
</dbReference>
<dbReference type="GO" id="GO:0016020">
    <property type="term" value="C:membrane"/>
    <property type="evidence" value="ECO:0007669"/>
    <property type="project" value="UniProtKB-SubCell"/>
</dbReference>
<dbReference type="SUPFAM" id="SSF58104">
    <property type="entry name" value="Methyl-accepting chemotaxis protein (MCP) signaling domain"/>
    <property type="match status" value="1"/>
</dbReference>
<dbReference type="EMBL" id="BMDX01000002">
    <property type="protein sequence ID" value="GGA67851.1"/>
    <property type="molecule type" value="Genomic_DNA"/>
</dbReference>
<comment type="subcellular location">
    <subcellularLocation>
        <location evidence="1">Membrane</location>
    </subcellularLocation>
</comment>
<evidence type="ECO:0000256" key="3">
    <source>
        <dbReference type="ARBA" id="ARBA00029447"/>
    </source>
</evidence>
<dbReference type="Gene3D" id="1.10.287.950">
    <property type="entry name" value="Methyl-accepting chemotaxis protein"/>
    <property type="match status" value="1"/>
</dbReference>
<evidence type="ECO:0000313" key="8">
    <source>
        <dbReference type="EMBL" id="GGA67851.1"/>
    </source>
</evidence>
<name>A0A8J2XMV5_9GAMM</name>
<dbReference type="PROSITE" id="PS50111">
    <property type="entry name" value="CHEMOTAXIS_TRANSDUC_2"/>
    <property type="match status" value="1"/>
</dbReference>
<feature type="domain" description="Methyl-accepting transducer" evidence="6">
    <location>
        <begin position="402"/>
        <end position="638"/>
    </location>
</feature>
<dbReference type="GO" id="GO:0007165">
    <property type="term" value="P:signal transduction"/>
    <property type="evidence" value="ECO:0007669"/>
    <property type="project" value="UniProtKB-KW"/>
</dbReference>
<evidence type="ECO:0000259" key="7">
    <source>
        <dbReference type="PROSITE" id="PS50885"/>
    </source>
</evidence>
<evidence type="ECO:0000256" key="1">
    <source>
        <dbReference type="ARBA" id="ARBA00004370"/>
    </source>
</evidence>
<dbReference type="PROSITE" id="PS50885">
    <property type="entry name" value="HAMP"/>
    <property type="match status" value="1"/>
</dbReference>